<dbReference type="PANTHER" id="PTHR16435">
    <property type="entry name" value="SPERMATOGENESIS-ASSOCIATED PROTEIN 6 SPATA6"/>
    <property type="match status" value="1"/>
</dbReference>
<feature type="domain" description="Spermatogenesis-associated protein 6 N-terminal" evidence="3">
    <location>
        <begin position="8"/>
        <end position="52"/>
    </location>
</feature>
<dbReference type="AlphaFoldDB" id="A0A8C0FFR9"/>
<dbReference type="GO" id="GO:0120212">
    <property type="term" value="C:sperm head-tail coupling apparatus"/>
    <property type="evidence" value="ECO:0007669"/>
    <property type="project" value="InterPro"/>
</dbReference>
<comment type="similarity">
    <text evidence="1">Belongs to the SPATA6 family.</text>
</comment>
<dbReference type="PANTHER" id="PTHR16435:SF5">
    <property type="entry name" value="SPERMATOGENESIS ASSOCIATED 6-LIKE PROTEIN"/>
    <property type="match status" value="1"/>
</dbReference>
<dbReference type="GO" id="GO:0032027">
    <property type="term" value="F:myosin light chain binding"/>
    <property type="evidence" value="ECO:0007669"/>
    <property type="project" value="InterPro"/>
</dbReference>
<evidence type="ECO:0000313" key="4">
    <source>
        <dbReference type="Ensembl" id="ENSBOBP00000018746.1"/>
    </source>
</evidence>
<accession>A0A8C0FFR9</accession>
<dbReference type="GO" id="GO:0007283">
    <property type="term" value="P:spermatogenesis"/>
    <property type="evidence" value="ECO:0007669"/>
    <property type="project" value="InterPro"/>
</dbReference>
<keyword evidence="5" id="KW-1185">Reference proteome</keyword>
<evidence type="ECO:0000259" key="3">
    <source>
        <dbReference type="Pfam" id="PF14909"/>
    </source>
</evidence>
<protein>
    <recommendedName>
        <fullName evidence="3">Spermatogenesis-associated protein 6 N-terminal domain-containing protein</fullName>
    </recommendedName>
</protein>
<reference evidence="4" key="2">
    <citation type="submission" date="2025-09" db="UniProtKB">
        <authorList>
            <consortium name="Ensembl"/>
        </authorList>
    </citation>
    <scope>IDENTIFICATION</scope>
</reference>
<dbReference type="InterPro" id="IPR042769">
    <property type="entry name" value="SPATA6_fam"/>
</dbReference>
<dbReference type="Pfam" id="PF14909">
    <property type="entry name" value="SPATA6"/>
    <property type="match status" value="1"/>
</dbReference>
<dbReference type="Proteomes" id="UP000694567">
    <property type="component" value="Unplaced"/>
</dbReference>
<evidence type="ECO:0000256" key="1">
    <source>
        <dbReference type="ARBA" id="ARBA00006215"/>
    </source>
</evidence>
<dbReference type="Ensembl" id="ENSBOBT00000019175.1">
    <property type="protein sequence ID" value="ENSBOBP00000018746.1"/>
    <property type="gene ID" value="ENSBOBG00000011536.1"/>
</dbReference>
<evidence type="ECO:0000256" key="2">
    <source>
        <dbReference type="ARBA" id="ARBA00022553"/>
    </source>
</evidence>
<reference evidence="4" key="1">
    <citation type="submission" date="2025-08" db="UniProtKB">
        <authorList>
            <consortium name="Ensembl"/>
        </authorList>
    </citation>
    <scope>IDENTIFICATION</scope>
</reference>
<sequence length="91" mass="10363">LPHVNVFFSFLTCPGVFLSEKHDISLSVCILGQHKETEHFPPVFPLFENRSLQCVFPVLCGMLIGSGSGEWYFVFENCFLKNGVRQNGYVY</sequence>
<keyword evidence="2" id="KW-0597">Phosphoprotein</keyword>
<dbReference type="InterPro" id="IPR032732">
    <property type="entry name" value="SPATA6_N"/>
</dbReference>
<name>A0A8C0FFR9_BUBBB</name>
<organism evidence="4 5">
    <name type="scientific">Bubo bubo</name>
    <name type="common">Eurasian eagle-owl</name>
    <name type="synonym">Strix bubo</name>
    <dbReference type="NCBI Taxonomy" id="30461"/>
    <lineage>
        <taxon>Eukaryota</taxon>
        <taxon>Metazoa</taxon>
        <taxon>Chordata</taxon>
        <taxon>Craniata</taxon>
        <taxon>Vertebrata</taxon>
        <taxon>Euteleostomi</taxon>
        <taxon>Archelosauria</taxon>
        <taxon>Archosauria</taxon>
        <taxon>Dinosauria</taxon>
        <taxon>Saurischia</taxon>
        <taxon>Theropoda</taxon>
        <taxon>Coelurosauria</taxon>
        <taxon>Aves</taxon>
        <taxon>Neognathae</taxon>
        <taxon>Neoaves</taxon>
        <taxon>Telluraves</taxon>
        <taxon>Strigiformes</taxon>
        <taxon>Strigidae</taxon>
        <taxon>Bubo</taxon>
    </lineage>
</organism>
<proteinExistence type="inferred from homology"/>
<evidence type="ECO:0000313" key="5">
    <source>
        <dbReference type="Proteomes" id="UP000694567"/>
    </source>
</evidence>